<accession>A0AAW1K5X4</accession>
<evidence type="ECO:0000256" key="4">
    <source>
        <dbReference type="ARBA" id="ARBA00022821"/>
    </source>
</evidence>
<comment type="subcellular location">
    <subcellularLocation>
        <location evidence="1 8">Membrane</location>
        <topology evidence="1 8">Multi-pass membrane protein</topology>
    </subcellularLocation>
</comment>
<evidence type="ECO:0000256" key="3">
    <source>
        <dbReference type="ARBA" id="ARBA00022692"/>
    </source>
</evidence>
<feature type="transmembrane region" description="Helical" evidence="10">
    <location>
        <begin position="356"/>
        <end position="380"/>
    </location>
</feature>
<feature type="compositionally biased region" description="Polar residues" evidence="9">
    <location>
        <begin position="522"/>
        <end position="533"/>
    </location>
</feature>
<dbReference type="GO" id="GO:0006952">
    <property type="term" value="P:defense response"/>
    <property type="evidence" value="ECO:0007669"/>
    <property type="project" value="UniProtKB-KW"/>
</dbReference>
<comment type="similarity">
    <text evidence="2 8">Belongs to the MLO family.</text>
</comment>
<evidence type="ECO:0000256" key="8">
    <source>
        <dbReference type="RuleBase" id="RU280816"/>
    </source>
</evidence>
<name>A0AAW1K5X4_SAPOF</name>
<proteinExistence type="inferred from homology"/>
<dbReference type="Proteomes" id="UP001443914">
    <property type="component" value="Unassembled WGS sequence"/>
</dbReference>
<feature type="transmembrane region" description="Helical" evidence="10">
    <location>
        <begin position="272"/>
        <end position="294"/>
    </location>
</feature>
<feature type="transmembrane region" description="Helical" evidence="10">
    <location>
        <begin position="300"/>
        <end position="322"/>
    </location>
</feature>
<feature type="transmembrane region" description="Helical" evidence="10">
    <location>
        <begin position="16"/>
        <end position="42"/>
    </location>
</feature>
<dbReference type="PANTHER" id="PTHR31942">
    <property type="entry name" value="MLO-LIKE PROTEIN 1"/>
    <property type="match status" value="1"/>
</dbReference>
<keyword evidence="8" id="KW-0112">Calmodulin-binding</keyword>
<feature type="transmembrane region" description="Helical" evidence="10">
    <location>
        <begin position="149"/>
        <end position="170"/>
    </location>
</feature>
<evidence type="ECO:0000313" key="12">
    <source>
        <dbReference type="Proteomes" id="UP001443914"/>
    </source>
</evidence>
<dbReference type="AlphaFoldDB" id="A0AAW1K5X4"/>
<comment type="domain">
    <text evidence="8">The C-terminus contains a calmodulin-binding domain, which binds calmodulin in a calcium-dependent fashion.</text>
</comment>
<evidence type="ECO:0000256" key="9">
    <source>
        <dbReference type="SAM" id="MobiDB-lite"/>
    </source>
</evidence>
<dbReference type="PANTHER" id="PTHR31942:SF49">
    <property type="entry name" value="MLO-LIKE PROTEIN 8"/>
    <property type="match status" value="1"/>
</dbReference>
<feature type="region of interest" description="Disordered" evidence="9">
    <location>
        <begin position="448"/>
        <end position="478"/>
    </location>
</feature>
<evidence type="ECO:0000256" key="1">
    <source>
        <dbReference type="ARBA" id="ARBA00004141"/>
    </source>
</evidence>
<evidence type="ECO:0000256" key="10">
    <source>
        <dbReference type="SAM" id="Phobius"/>
    </source>
</evidence>
<gene>
    <name evidence="8" type="primary">MLO</name>
    <name evidence="11" type="ORF">RND81_06G025400</name>
</gene>
<evidence type="ECO:0000256" key="6">
    <source>
        <dbReference type="ARBA" id="ARBA00023136"/>
    </source>
</evidence>
<keyword evidence="5 8" id="KW-1133">Transmembrane helix</keyword>
<dbReference type="GO" id="GO:0016020">
    <property type="term" value="C:membrane"/>
    <property type="evidence" value="ECO:0007669"/>
    <property type="project" value="UniProtKB-SubCell"/>
</dbReference>
<comment type="caution">
    <text evidence="11">The sequence shown here is derived from an EMBL/GenBank/DDBJ whole genome shotgun (WGS) entry which is preliminary data.</text>
</comment>
<keyword evidence="7 8" id="KW-0568">Pathogenesis-related protein</keyword>
<keyword evidence="4 8" id="KW-0611">Plant defense</keyword>
<keyword evidence="6 8" id="KW-0472">Membrane</keyword>
<feature type="transmembrane region" description="Helical" evidence="10">
    <location>
        <begin position="392"/>
        <end position="420"/>
    </location>
</feature>
<organism evidence="11 12">
    <name type="scientific">Saponaria officinalis</name>
    <name type="common">Common soapwort</name>
    <name type="synonym">Lychnis saponaria</name>
    <dbReference type="NCBI Taxonomy" id="3572"/>
    <lineage>
        <taxon>Eukaryota</taxon>
        <taxon>Viridiplantae</taxon>
        <taxon>Streptophyta</taxon>
        <taxon>Embryophyta</taxon>
        <taxon>Tracheophyta</taxon>
        <taxon>Spermatophyta</taxon>
        <taxon>Magnoliopsida</taxon>
        <taxon>eudicotyledons</taxon>
        <taxon>Gunneridae</taxon>
        <taxon>Pentapetalae</taxon>
        <taxon>Caryophyllales</taxon>
        <taxon>Caryophyllaceae</taxon>
        <taxon>Caryophylleae</taxon>
        <taxon>Saponaria</taxon>
    </lineage>
</organism>
<evidence type="ECO:0000256" key="5">
    <source>
        <dbReference type="ARBA" id="ARBA00022989"/>
    </source>
</evidence>
<dbReference type="EMBL" id="JBDFQZ010000006">
    <property type="protein sequence ID" value="KAK9713410.1"/>
    <property type="molecule type" value="Genomic_DNA"/>
</dbReference>
<dbReference type="GO" id="GO:0005516">
    <property type="term" value="F:calmodulin binding"/>
    <property type="evidence" value="ECO:0007669"/>
    <property type="project" value="UniProtKB-KW"/>
</dbReference>
<dbReference type="InterPro" id="IPR004326">
    <property type="entry name" value="Mlo"/>
</dbReference>
<feature type="compositionally biased region" description="Polar residues" evidence="9">
    <location>
        <begin position="457"/>
        <end position="472"/>
    </location>
</feature>
<keyword evidence="3 8" id="KW-0812">Transmembrane</keyword>
<dbReference type="Pfam" id="PF03094">
    <property type="entry name" value="Mlo"/>
    <property type="match status" value="1"/>
</dbReference>
<comment type="function">
    <text evidence="8">May be involved in modulation of pathogen defense and leaf cell death.</text>
</comment>
<reference evidence="11" key="1">
    <citation type="submission" date="2024-03" db="EMBL/GenBank/DDBJ databases">
        <title>WGS assembly of Saponaria officinalis var. Norfolk2.</title>
        <authorList>
            <person name="Jenkins J."/>
            <person name="Shu S."/>
            <person name="Grimwood J."/>
            <person name="Barry K."/>
            <person name="Goodstein D."/>
            <person name="Schmutz J."/>
            <person name="Leebens-Mack J."/>
            <person name="Osbourn A."/>
        </authorList>
    </citation>
    <scope>NUCLEOTIDE SEQUENCE [LARGE SCALE GENOMIC DNA]</scope>
    <source>
        <strain evidence="11">JIC</strain>
    </source>
</reference>
<evidence type="ECO:0000313" key="11">
    <source>
        <dbReference type="EMBL" id="KAK9713410.1"/>
    </source>
</evidence>
<feature type="region of interest" description="Disordered" evidence="9">
    <location>
        <begin position="521"/>
        <end position="546"/>
    </location>
</feature>
<feature type="compositionally biased region" description="Basic and acidic residues" evidence="9">
    <location>
        <begin position="535"/>
        <end position="546"/>
    </location>
</feature>
<evidence type="ECO:0000256" key="2">
    <source>
        <dbReference type="ARBA" id="ARBA00006574"/>
    </source>
</evidence>
<evidence type="ECO:0000256" key="7">
    <source>
        <dbReference type="ARBA" id="ARBA00023265"/>
    </source>
</evidence>
<keyword evidence="12" id="KW-1185">Reference proteome</keyword>
<sequence length="546" mass="61902">MGSEIDGRTLNETPTWAVAGVCALIVLISILLENGLHALGILLKKKQKAALYEALDKVKGELMVLGFISLLLTFMQNYISKICIPSKVADMMLPCSLNYSKSSHSNDDVNKHGRRLLWNDHRILSSKPSDHKCDEGYESLITSEAAHQLHILIFFLAVFHVLYSALTMMLGKLKIKGWKNWECETLTLNYESTNDPSRLRLTHETSFVKTHTSFWTRIPFFFYVGCFFGQFFKSVTKADYLTLRNGFITVHIGPGGKFNFQKYIKRSLEDDFKVVVGVSPVLWASFVIFLLLNVNGWHTLFWASLLPLIVILAIGTKLQAILTKMAMEITERHAVVQGIPLVQGSDSYFWFSKPRLILHLLHFTLFQNAFQITYFLWIWYEFGKQSCFHDKPLFAIIKIAMGLSAMVLCSYSILPLYALVTQMGSNMKKTIFDEQTSKALKKWHKAVKKKQDESDKSPQTIVGANSKKSTSPLKRHTSGPILHRFMSTGCISSASAYEQLEPIEFEGDQDRPTVDTVIVSIDDNQAQSETTTHPKAKETRVQDNDS</sequence>
<protein>
    <recommendedName>
        <fullName evidence="8">MLO-like protein</fullName>
    </recommendedName>
</protein>